<evidence type="ECO:0000313" key="12">
    <source>
        <dbReference type="Proteomes" id="UP000274346"/>
    </source>
</evidence>
<dbReference type="InterPro" id="IPR036108">
    <property type="entry name" value="4pyrrol_syn_uPrphyn_synt_sf"/>
</dbReference>
<evidence type="ECO:0000256" key="5">
    <source>
        <dbReference type="ARBA" id="ARBA00023244"/>
    </source>
</evidence>
<dbReference type="GO" id="GO:0006782">
    <property type="term" value="P:protoporphyrinogen IX biosynthetic process"/>
    <property type="evidence" value="ECO:0007669"/>
    <property type="project" value="UniProtKB-UniRule"/>
</dbReference>
<accession>A0A3P8JUF5</accession>
<comment type="similarity">
    <text evidence="2 9">Belongs to the uroporphyrinogen-III synthase family.</text>
</comment>
<dbReference type="Gene3D" id="3.40.50.10090">
    <property type="match status" value="1"/>
</dbReference>
<sequence length="195" mass="21201">MSILVTRPLPQGEELVSRLRGLGRVAWSFPLIEFTPGRELHTLGDRLAALSAGDLLFALSQHAVEFAHARLQQQALRWPPAPGYFAIGRTTALTLHKVSSQNIRYPLDREISEVLLQLPELQNIAGRRPSCFAATAAGNYSAKRSASAALMSLFVSAINVVQSIMMVQKKQCAGSLAASPRWSSPAVRCCSSFGR</sequence>
<dbReference type="GO" id="GO:0004852">
    <property type="term" value="F:uroporphyrinogen-III synthase activity"/>
    <property type="evidence" value="ECO:0007669"/>
    <property type="project" value="UniProtKB-UniRule"/>
</dbReference>
<dbReference type="Pfam" id="PF02602">
    <property type="entry name" value="HEM4"/>
    <property type="match status" value="1"/>
</dbReference>
<dbReference type="Proteomes" id="UP000274346">
    <property type="component" value="Chromosome"/>
</dbReference>
<proteinExistence type="inferred from homology"/>
<dbReference type="PANTHER" id="PTHR38042">
    <property type="entry name" value="UROPORPHYRINOGEN-III SYNTHASE, CHLOROPLASTIC"/>
    <property type="match status" value="1"/>
</dbReference>
<comment type="pathway">
    <text evidence="1 9">Porphyrin-containing compound metabolism; protoporphyrin-IX biosynthesis; coproporphyrinogen-III from 5-aminolevulinate: step 3/4.</text>
</comment>
<evidence type="ECO:0000256" key="2">
    <source>
        <dbReference type="ARBA" id="ARBA00008133"/>
    </source>
</evidence>
<evidence type="ECO:0000256" key="4">
    <source>
        <dbReference type="ARBA" id="ARBA00023239"/>
    </source>
</evidence>
<dbReference type="CDD" id="cd06578">
    <property type="entry name" value="HemD"/>
    <property type="match status" value="1"/>
</dbReference>
<evidence type="ECO:0000259" key="10">
    <source>
        <dbReference type="Pfam" id="PF02602"/>
    </source>
</evidence>
<dbReference type="KEGG" id="rtg:NCTC13098_07017"/>
<keyword evidence="4 9" id="KW-0456">Lyase</keyword>
<dbReference type="EMBL" id="LR131271">
    <property type="protein sequence ID" value="VDR30558.1"/>
    <property type="molecule type" value="Genomic_DNA"/>
</dbReference>
<reference evidence="11 12" key="1">
    <citation type="submission" date="2018-12" db="EMBL/GenBank/DDBJ databases">
        <authorList>
            <consortium name="Pathogen Informatics"/>
        </authorList>
    </citation>
    <scope>NUCLEOTIDE SEQUENCE [LARGE SCALE GENOMIC DNA]</scope>
    <source>
        <strain evidence="11 12">NCTC13098</strain>
    </source>
</reference>
<evidence type="ECO:0000256" key="7">
    <source>
        <dbReference type="ARBA" id="ARBA00040167"/>
    </source>
</evidence>
<dbReference type="AlphaFoldDB" id="A0A3P8JUF5"/>
<gene>
    <name evidence="11" type="ORF">NCTC13098_07017</name>
</gene>
<organism evidence="11 12">
    <name type="scientific">Raoultella terrigena</name>
    <name type="common">Klebsiella terrigena</name>
    <dbReference type="NCBI Taxonomy" id="577"/>
    <lineage>
        <taxon>Bacteria</taxon>
        <taxon>Pseudomonadati</taxon>
        <taxon>Pseudomonadota</taxon>
        <taxon>Gammaproteobacteria</taxon>
        <taxon>Enterobacterales</taxon>
        <taxon>Enterobacteriaceae</taxon>
        <taxon>Klebsiella/Raoultella group</taxon>
        <taxon>Raoultella</taxon>
    </lineage>
</organism>
<dbReference type="SUPFAM" id="SSF69618">
    <property type="entry name" value="HemD-like"/>
    <property type="match status" value="1"/>
</dbReference>
<keyword evidence="5 9" id="KW-0627">Porphyrin biosynthesis</keyword>
<dbReference type="InterPro" id="IPR003754">
    <property type="entry name" value="4pyrrol_synth_uPrphyn_synth"/>
</dbReference>
<evidence type="ECO:0000313" key="11">
    <source>
        <dbReference type="EMBL" id="VDR30558.1"/>
    </source>
</evidence>
<evidence type="ECO:0000256" key="6">
    <source>
        <dbReference type="ARBA" id="ARBA00037589"/>
    </source>
</evidence>
<evidence type="ECO:0000256" key="9">
    <source>
        <dbReference type="RuleBase" id="RU366031"/>
    </source>
</evidence>
<dbReference type="InterPro" id="IPR039793">
    <property type="entry name" value="UROS/Hem4"/>
</dbReference>
<protein>
    <recommendedName>
        <fullName evidence="7 9">Uroporphyrinogen-III synthase</fullName>
        <ecNumber evidence="3 9">4.2.1.75</ecNumber>
    </recommendedName>
</protein>
<comment type="catalytic activity">
    <reaction evidence="8 9">
        <text>hydroxymethylbilane = uroporphyrinogen III + H2O</text>
        <dbReference type="Rhea" id="RHEA:18965"/>
        <dbReference type="ChEBI" id="CHEBI:15377"/>
        <dbReference type="ChEBI" id="CHEBI:57308"/>
        <dbReference type="ChEBI" id="CHEBI:57845"/>
        <dbReference type="EC" id="4.2.1.75"/>
    </reaction>
</comment>
<evidence type="ECO:0000256" key="8">
    <source>
        <dbReference type="ARBA" id="ARBA00048617"/>
    </source>
</evidence>
<dbReference type="EC" id="4.2.1.75" evidence="3 9"/>
<comment type="function">
    <text evidence="6 9">Catalyzes cyclization of the linear tetrapyrrole, hydroxymethylbilane, to the macrocyclic uroporphyrinogen III.</text>
</comment>
<evidence type="ECO:0000256" key="1">
    <source>
        <dbReference type="ARBA" id="ARBA00004772"/>
    </source>
</evidence>
<dbReference type="PANTHER" id="PTHR38042:SF1">
    <property type="entry name" value="UROPORPHYRINOGEN-III SYNTHASE, CHLOROPLASTIC"/>
    <property type="match status" value="1"/>
</dbReference>
<name>A0A3P8JUF5_RAOTE</name>
<dbReference type="UniPathway" id="UPA00251">
    <property type="reaction ID" value="UER00320"/>
</dbReference>
<feature type="domain" description="Tetrapyrrole biosynthesis uroporphyrinogen III synthase" evidence="10">
    <location>
        <begin position="14"/>
        <end position="126"/>
    </location>
</feature>
<dbReference type="GO" id="GO:0006780">
    <property type="term" value="P:uroporphyrinogen III biosynthetic process"/>
    <property type="evidence" value="ECO:0007669"/>
    <property type="project" value="UniProtKB-UniRule"/>
</dbReference>
<evidence type="ECO:0000256" key="3">
    <source>
        <dbReference type="ARBA" id="ARBA00013109"/>
    </source>
</evidence>